<dbReference type="Pfam" id="PF03167">
    <property type="entry name" value="UDG"/>
    <property type="match status" value="1"/>
</dbReference>
<dbReference type="InterPro" id="IPR047124">
    <property type="entry name" value="HI_0220.2"/>
</dbReference>
<reference evidence="2 3" key="1">
    <citation type="journal article" date="2014" name="Genome Announc.">
        <title>Draft Genome Sequence of the Agar-Degrading Bacterium Catenovulum sp. Strain DS-2, Isolated from Intestines of Haliotis diversicolor.</title>
        <authorList>
            <person name="Shan D."/>
            <person name="Li X."/>
            <person name="Gu Z."/>
            <person name="Wei G."/>
            <person name="Gao Z."/>
            <person name="Shao Z."/>
        </authorList>
    </citation>
    <scope>NUCLEOTIDE SEQUENCE [LARGE SCALE GENOMIC DNA]</scope>
    <source>
        <strain evidence="2 3">DS-2</strain>
    </source>
</reference>
<evidence type="ECO:0000313" key="3">
    <source>
        <dbReference type="Proteomes" id="UP000019276"/>
    </source>
</evidence>
<dbReference type="eggNOG" id="COG1573">
    <property type="taxonomic scope" value="Bacteria"/>
</dbReference>
<gene>
    <name evidence="2" type="ORF">DS2_11883</name>
</gene>
<dbReference type="PATRIC" id="fig|1328313.3.peg.2429"/>
<accession>W7QW63</accession>
<feature type="domain" description="Uracil-DNA glycosylase-like" evidence="1">
    <location>
        <begin position="31"/>
        <end position="197"/>
    </location>
</feature>
<dbReference type="SMART" id="SM00987">
    <property type="entry name" value="UreE_C"/>
    <property type="match status" value="1"/>
</dbReference>
<dbReference type="InterPro" id="IPR036895">
    <property type="entry name" value="Uracil-DNA_glycosylase-like_sf"/>
</dbReference>
<protein>
    <submittedName>
        <fullName evidence="2">Uracil-DNA glycosylase</fullName>
    </submittedName>
</protein>
<dbReference type="SUPFAM" id="SSF52141">
    <property type="entry name" value="Uracil-DNA glycosylase-like"/>
    <property type="match status" value="1"/>
</dbReference>
<name>W7QW63_9ALTE</name>
<dbReference type="PANTHER" id="PTHR42160:SF1">
    <property type="entry name" value="URACIL-DNA GLYCOSYLASE SUPERFAMILY PROTEIN"/>
    <property type="match status" value="1"/>
</dbReference>
<dbReference type="RefSeq" id="WP_051479831.1">
    <property type="nucleotide sequence ID" value="NZ_ARZY01000022.1"/>
</dbReference>
<comment type="caution">
    <text evidence="2">The sequence shown here is derived from an EMBL/GenBank/DDBJ whole genome shotgun (WGS) entry which is preliminary data.</text>
</comment>
<evidence type="ECO:0000313" key="2">
    <source>
        <dbReference type="EMBL" id="EWH09530.1"/>
    </source>
</evidence>
<organism evidence="2 3">
    <name type="scientific">Catenovulum agarivorans DS-2</name>
    <dbReference type="NCBI Taxonomy" id="1328313"/>
    <lineage>
        <taxon>Bacteria</taxon>
        <taxon>Pseudomonadati</taxon>
        <taxon>Pseudomonadota</taxon>
        <taxon>Gammaproteobacteria</taxon>
        <taxon>Alteromonadales</taxon>
        <taxon>Alteromonadaceae</taxon>
        <taxon>Catenovulum</taxon>
    </lineage>
</organism>
<dbReference type="EMBL" id="ARZY01000022">
    <property type="protein sequence ID" value="EWH09530.1"/>
    <property type="molecule type" value="Genomic_DNA"/>
</dbReference>
<keyword evidence="3" id="KW-1185">Reference proteome</keyword>
<evidence type="ECO:0000259" key="1">
    <source>
        <dbReference type="SMART" id="SM00986"/>
    </source>
</evidence>
<dbReference type="InterPro" id="IPR005122">
    <property type="entry name" value="Uracil-DNA_glycosylase-like"/>
</dbReference>
<dbReference type="STRING" id="1328313.DS2_11883"/>
<dbReference type="Gene3D" id="3.40.470.10">
    <property type="entry name" value="Uracil-DNA glycosylase-like domain"/>
    <property type="match status" value="1"/>
</dbReference>
<dbReference type="CDD" id="cd10033">
    <property type="entry name" value="UDG_like"/>
    <property type="match status" value="1"/>
</dbReference>
<sequence length="206" mass="23241">MQSNISTAKVYQQVSQCTLCHANLPLEPKPIVQLSAMAKILIIGQAPGLQAHKQRKAFADASGKRLREWLGVTDAQFYQAENFAIMPMAFCYPGKQANGSGDKAPLKTCTPTWHQTIIPTFEHLQLVLLVGQYAQKYYLQQADLGVTENVKCGMSHLVLEEKMPAVELFNLPHPSPRNNIWLHKNTWFEHNCLPQLRSKVAQIIYE</sequence>
<proteinExistence type="predicted"/>
<dbReference type="PANTHER" id="PTHR42160">
    <property type="entry name" value="URACIL-DNA GLYCOSYLASE SUPERFAMILY PROTEIN"/>
    <property type="match status" value="1"/>
</dbReference>
<dbReference type="AlphaFoldDB" id="W7QW63"/>
<dbReference type="Proteomes" id="UP000019276">
    <property type="component" value="Unassembled WGS sequence"/>
</dbReference>
<dbReference type="SMART" id="SM00986">
    <property type="entry name" value="UDG"/>
    <property type="match status" value="1"/>
</dbReference>